<evidence type="ECO:0000256" key="5">
    <source>
        <dbReference type="HAMAP-Rule" id="MF_00374"/>
    </source>
</evidence>
<evidence type="ECO:0000256" key="3">
    <source>
        <dbReference type="ARBA" id="ARBA00023274"/>
    </source>
</evidence>
<dbReference type="AlphaFoldDB" id="A0A1G2QWA1"/>
<dbReference type="GO" id="GO:0006412">
    <property type="term" value="P:translation"/>
    <property type="evidence" value="ECO:0007669"/>
    <property type="project" value="UniProtKB-UniRule"/>
</dbReference>
<reference evidence="6 7" key="1">
    <citation type="journal article" date="2016" name="Nat. Commun.">
        <title>Thousands of microbial genomes shed light on interconnected biogeochemical processes in an aquifer system.</title>
        <authorList>
            <person name="Anantharaman K."/>
            <person name="Brown C.T."/>
            <person name="Hug L.A."/>
            <person name="Sharon I."/>
            <person name="Castelle C.J."/>
            <person name="Probst A.J."/>
            <person name="Thomas B.C."/>
            <person name="Singh A."/>
            <person name="Wilkins M.J."/>
            <person name="Karaoz U."/>
            <person name="Brodie E.L."/>
            <person name="Williams K.H."/>
            <person name="Hubbard S.S."/>
            <person name="Banfield J.F."/>
        </authorList>
    </citation>
    <scope>NUCLEOTIDE SEQUENCE [LARGE SCALE GENOMIC DNA]</scope>
</reference>
<proteinExistence type="inferred from homology"/>
<dbReference type="NCBIfam" id="TIGR00012">
    <property type="entry name" value="L29"/>
    <property type="match status" value="1"/>
</dbReference>
<dbReference type="SUPFAM" id="SSF46561">
    <property type="entry name" value="Ribosomal protein L29 (L29p)"/>
    <property type="match status" value="1"/>
</dbReference>
<dbReference type="STRING" id="1802448.A2672_01645"/>
<evidence type="ECO:0000313" key="6">
    <source>
        <dbReference type="EMBL" id="OHA64870.1"/>
    </source>
</evidence>
<dbReference type="InterPro" id="IPR001854">
    <property type="entry name" value="Ribosomal_uL29"/>
</dbReference>
<dbReference type="CDD" id="cd00427">
    <property type="entry name" value="Ribosomal_L29_HIP"/>
    <property type="match status" value="1"/>
</dbReference>
<comment type="similarity">
    <text evidence="1 5">Belongs to the universal ribosomal protein uL29 family.</text>
</comment>
<keyword evidence="2 5" id="KW-0689">Ribosomal protein</keyword>
<evidence type="ECO:0000256" key="2">
    <source>
        <dbReference type="ARBA" id="ARBA00022980"/>
    </source>
</evidence>
<organism evidence="6 7">
    <name type="scientific">Candidatus Wildermuthbacteria bacterium RIFCSPHIGHO2_01_FULL_49_22b</name>
    <dbReference type="NCBI Taxonomy" id="1802448"/>
    <lineage>
        <taxon>Bacteria</taxon>
        <taxon>Candidatus Wildermuthiibacteriota</taxon>
    </lineage>
</organism>
<dbReference type="HAMAP" id="MF_00374">
    <property type="entry name" value="Ribosomal_uL29"/>
    <property type="match status" value="1"/>
</dbReference>
<dbReference type="Proteomes" id="UP000178065">
    <property type="component" value="Unassembled WGS sequence"/>
</dbReference>
<dbReference type="Pfam" id="PF00831">
    <property type="entry name" value="Ribosomal_L29"/>
    <property type="match status" value="1"/>
</dbReference>
<name>A0A1G2QWA1_9BACT</name>
<dbReference type="Gene3D" id="1.10.287.310">
    <property type="match status" value="1"/>
</dbReference>
<keyword evidence="3 5" id="KW-0687">Ribonucleoprotein</keyword>
<evidence type="ECO:0000313" key="7">
    <source>
        <dbReference type="Proteomes" id="UP000178065"/>
    </source>
</evidence>
<dbReference type="GO" id="GO:0005840">
    <property type="term" value="C:ribosome"/>
    <property type="evidence" value="ECO:0007669"/>
    <property type="project" value="UniProtKB-KW"/>
</dbReference>
<comment type="caution">
    <text evidence="6">The sequence shown here is derived from an EMBL/GenBank/DDBJ whole genome shotgun (WGS) entry which is preliminary data.</text>
</comment>
<dbReference type="GO" id="GO:1990904">
    <property type="term" value="C:ribonucleoprotein complex"/>
    <property type="evidence" value="ECO:0007669"/>
    <property type="project" value="UniProtKB-KW"/>
</dbReference>
<dbReference type="InterPro" id="IPR036049">
    <property type="entry name" value="Ribosomal_uL29_sf"/>
</dbReference>
<accession>A0A1G2QWA1</accession>
<evidence type="ECO:0000256" key="1">
    <source>
        <dbReference type="ARBA" id="ARBA00009254"/>
    </source>
</evidence>
<sequence>MKLQELRQKSAKELEDMAKGLREKGQELRFQLAAGRVKNVREIRLTRKNIAQVLTVLQEKKQ</sequence>
<protein>
    <recommendedName>
        <fullName evidence="4 5">Large ribosomal subunit protein uL29</fullName>
    </recommendedName>
</protein>
<dbReference type="EMBL" id="MHTT01000027">
    <property type="protein sequence ID" value="OHA64870.1"/>
    <property type="molecule type" value="Genomic_DNA"/>
</dbReference>
<dbReference type="GO" id="GO:0003735">
    <property type="term" value="F:structural constituent of ribosome"/>
    <property type="evidence" value="ECO:0007669"/>
    <property type="project" value="InterPro"/>
</dbReference>
<gene>
    <name evidence="5" type="primary">rpmC</name>
    <name evidence="6" type="ORF">A2672_01645</name>
</gene>
<evidence type="ECO:0000256" key="4">
    <source>
        <dbReference type="ARBA" id="ARBA00035204"/>
    </source>
</evidence>